<protein>
    <submittedName>
        <fullName evidence="2">Peroxiredoxin</fullName>
    </submittedName>
</protein>
<dbReference type="SUPFAM" id="SSF52833">
    <property type="entry name" value="Thioredoxin-like"/>
    <property type="match status" value="1"/>
</dbReference>
<accession>A0A841MD92</accession>
<organism evidence="2 3">
    <name type="scientific">Algoriphagus iocasae</name>
    <dbReference type="NCBI Taxonomy" id="1836499"/>
    <lineage>
        <taxon>Bacteria</taxon>
        <taxon>Pseudomonadati</taxon>
        <taxon>Bacteroidota</taxon>
        <taxon>Cytophagia</taxon>
        <taxon>Cytophagales</taxon>
        <taxon>Cyclobacteriaceae</taxon>
        <taxon>Algoriphagus</taxon>
    </lineage>
</organism>
<dbReference type="PROSITE" id="PS51352">
    <property type="entry name" value="THIOREDOXIN_2"/>
    <property type="match status" value="1"/>
</dbReference>
<dbReference type="GO" id="GO:0016491">
    <property type="term" value="F:oxidoreductase activity"/>
    <property type="evidence" value="ECO:0007669"/>
    <property type="project" value="InterPro"/>
</dbReference>
<evidence type="ECO:0000313" key="3">
    <source>
        <dbReference type="Proteomes" id="UP000588604"/>
    </source>
</evidence>
<dbReference type="Pfam" id="PF00578">
    <property type="entry name" value="AhpC-TSA"/>
    <property type="match status" value="1"/>
</dbReference>
<dbReference type="AlphaFoldDB" id="A0A841MD92"/>
<evidence type="ECO:0000259" key="1">
    <source>
        <dbReference type="PROSITE" id="PS51352"/>
    </source>
</evidence>
<comment type="caution">
    <text evidence="2">The sequence shown here is derived from an EMBL/GenBank/DDBJ whole genome shotgun (WGS) entry which is preliminary data.</text>
</comment>
<feature type="domain" description="Thioredoxin" evidence="1">
    <location>
        <begin position="35"/>
        <end position="159"/>
    </location>
</feature>
<dbReference type="GO" id="GO:0016209">
    <property type="term" value="F:antioxidant activity"/>
    <property type="evidence" value="ECO:0007669"/>
    <property type="project" value="InterPro"/>
</dbReference>
<proteinExistence type="predicted"/>
<dbReference type="InterPro" id="IPR013766">
    <property type="entry name" value="Thioredoxin_domain"/>
</dbReference>
<dbReference type="Proteomes" id="UP000588604">
    <property type="component" value="Unassembled WGS sequence"/>
</dbReference>
<dbReference type="InterPro" id="IPR000866">
    <property type="entry name" value="AhpC/TSA"/>
</dbReference>
<dbReference type="EMBL" id="JACIJO010000002">
    <property type="protein sequence ID" value="MBB6326032.1"/>
    <property type="molecule type" value="Genomic_DNA"/>
</dbReference>
<dbReference type="Gene3D" id="3.40.30.10">
    <property type="entry name" value="Glutaredoxin"/>
    <property type="match status" value="1"/>
</dbReference>
<name>A0A841MD92_9BACT</name>
<keyword evidence="3" id="KW-1185">Reference proteome</keyword>
<gene>
    <name evidence="2" type="ORF">FHS59_001660</name>
</gene>
<reference evidence="2 3" key="1">
    <citation type="submission" date="2020-08" db="EMBL/GenBank/DDBJ databases">
        <title>Genomic Encyclopedia of Type Strains, Phase IV (KMG-IV): sequencing the most valuable type-strain genomes for metagenomic binning, comparative biology and taxonomic classification.</title>
        <authorList>
            <person name="Goeker M."/>
        </authorList>
    </citation>
    <scope>NUCLEOTIDE SEQUENCE [LARGE SCALE GENOMIC DNA]</scope>
    <source>
        <strain evidence="2 3">DSM 102044</strain>
    </source>
</reference>
<dbReference type="InterPro" id="IPR036249">
    <property type="entry name" value="Thioredoxin-like_sf"/>
</dbReference>
<sequence>MKKLNLIILIVLLLGATAIMGYSFQPEKLEVAANTSTPKLLPDFNMYDINGKVSSIHQLAGDKPTLFIYFNSTCHLCQDELGEISKRIDEFKEYNLIFTTVQPKPEVIGFVNDLEIKDRSNVHFLLDADMNVASYLQIKSLPSIFCYNKKQELVAEYVGVTKIDLLLGNLASAK</sequence>
<evidence type="ECO:0000313" key="2">
    <source>
        <dbReference type="EMBL" id="MBB6326032.1"/>
    </source>
</evidence>
<dbReference type="RefSeq" id="WP_184494663.1">
    <property type="nucleotide sequence ID" value="NZ_JACIJO010000002.1"/>
</dbReference>